<evidence type="ECO:0000313" key="2">
    <source>
        <dbReference type="Proteomes" id="UP000285712"/>
    </source>
</evidence>
<reference evidence="1 2" key="1">
    <citation type="submission" date="2018-08" db="EMBL/GenBank/DDBJ databases">
        <title>Aphanomyces genome sequencing and annotation.</title>
        <authorList>
            <person name="Minardi D."/>
            <person name="Oidtmann B."/>
            <person name="Van Der Giezen M."/>
            <person name="Studholme D.J."/>
        </authorList>
    </citation>
    <scope>NUCLEOTIDE SEQUENCE [LARGE SCALE GENOMIC DNA]</scope>
    <source>
        <strain evidence="1 2">Sv</strain>
    </source>
</reference>
<comment type="caution">
    <text evidence="1">The sequence shown here is derived from an EMBL/GenBank/DDBJ whole genome shotgun (WGS) entry which is preliminary data.</text>
</comment>
<evidence type="ECO:0000313" key="1">
    <source>
        <dbReference type="EMBL" id="RHY89305.1"/>
    </source>
</evidence>
<dbReference type="AlphaFoldDB" id="A0A418D4D1"/>
<organism evidence="1 2">
    <name type="scientific">Aphanomyces astaci</name>
    <name type="common">Crayfish plague agent</name>
    <dbReference type="NCBI Taxonomy" id="112090"/>
    <lineage>
        <taxon>Eukaryota</taxon>
        <taxon>Sar</taxon>
        <taxon>Stramenopiles</taxon>
        <taxon>Oomycota</taxon>
        <taxon>Saprolegniomycetes</taxon>
        <taxon>Saprolegniales</taxon>
        <taxon>Verrucalvaceae</taxon>
        <taxon>Aphanomyces</taxon>
    </lineage>
</organism>
<gene>
    <name evidence="1" type="ORF">DYB35_007855</name>
</gene>
<accession>A0A418D4D1</accession>
<protein>
    <submittedName>
        <fullName evidence="1">Uncharacterized protein</fullName>
    </submittedName>
</protein>
<dbReference type="Proteomes" id="UP000285712">
    <property type="component" value="Unassembled WGS sequence"/>
</dbReference>
<sequence length="175" mass="19362">MPRRPTLMKNVCFTSVFAMLRVNTKRMWASPLAVVAFVHFVICAATTNDCPAPSTMSSKIAPELQQAFSTQDHVNLMVEFERSTTEVDAVPGDRTQYMQNLQAFSAAQQQPVKDLLALHPDEFIGEAQYFWIDSKVHIPQATAVLAMELASVPTVKAIRGEVIAHIMPMGGDLEL</sequence>
<dbReference type="EMBL" id="QUTG01004048">
    <property type="protein sequence ID" value="RHY89305.1"/>
    <property type="molecule type" value="Genomic_DNA"/>
</dbReference>
<name>A0A418D4D1_APHAT</name>
<proteinExistence type="predicted"/>